<name>A0A918PFU3_9SPHN</name>
<feature type="transmembrane region" description="Helical" evidence="1">
    <location>
        <begin position="260"/>
        <end position="281"/>
    </location>
</feature>
<gene>
    <name evidence="2" type="ORF">GCM10011614_22380</name>
</gene>
<feature type="transmembrane region" description="Helical" evidence="1">
    <location>
        <begin position="185"/>
        <end position="207"/>
    </location>
</feature>
<sequence length="349" mass="38575">MSATPVPVDIPLPLPAPEPVLVALLVGFFVMHIAFVNFMVGGTFLTLWYELKGLKERRYDRLAYAISSTITANKSIAVVLGVGPLLAINTLYTVYFYTANALTGFAWISIIPLVITAFLLTYAHKYLWHRMKNAKGLHLTLITLTSLIFLFVPLIFLTNITLMLYPDKWAGVHGFFSALTLPNIWPRYAHFLLACPAMTGLLMVWLFRRGSDEEIAATGFERGELLRKGYRWALWPTVLQFAIGPLALVTLPAVPGSTASVTIVFGISIVVSAIMCLLMFAETRRGGDKIGSSFGAVCTLMAIVILLMGAGRHLYREAAVSEHRELVKERTNEYMREVDAARAATAAQD</sequence>
<organism evidence="2 3">
    <name type="scientific">Novosphingobium colocasiae</name>
    <dbReference type="NCBI Taxonomy" id="1256513"/>
    <lineage>
        <taxon>Bacteria</taxon>
        <taxon>Pseudomonadati</taxon>
        <taxon>Pseudomonadota</taxon>
        <taxon>Alphaproteobacteria</taxon>
        <taxon>Sphingomonadales</taxon>
        <taxon>Sphingomonadaceae</taxon>
        <taxon>Novosphingobium</taxon>
    </lineage>
</organism>
<proteinExistence type="predicted"/>
<keyword evidence="1" id="KW-0472">Membrane</keyword>
<protein>
    <submittedName>
        <fullName evidence="2">Uncharacterized protein</fullName>
    </submittedName>
</protein>
<dbReference type="AlphaFoldDB" id="A0A918PFU3"/>
<evidence type="ECO:0000256" key="1">
    <source>
        <dbReference type="SAM" id="Phobius"/>
    </source>
</evidence>
<feature type="transmembrane region" description="Helical" evidence="1">
    <location>
        <begin position="20"/>
        <end position="49"/>
    </location>
</feature>
<feature type="transmembrane region" description="Helical" evidence="1">
    <location>
        <begin position="232"/>
        <end position="254"/>
    </location>
</feature>
<feature type="transmembrane region" description="Helical" evidence="1">
    <location>
        <begin position="76"/>
        <end position="98"/>
    </location>
</feature>
<keyword evidence="1" id="KW-1133">Transmembrane helix</keyword>
<feature type="transmembrane region" description="Helical" evidence="1">
    <location>
        <begin position="136"/>
        <end position="165"/>
    </location>
</feature>
<dbReference type="EMBL" id="BMZA01000008">
    <property type="protein sequence ID" value="GGZ07079.1"/>
    <property type="molecule type" value="Genomic_DNA"/>
</dbReference>
<accession>A0A918PFU3</accession>
<reference evidence="2" key="1">
    <citation type="journal article" date="2014" name="Int. J. Syst. Evol. Microbiol.">
        <title>Complete genome sequence of Corynebacterium casei LMG S-19264T (=DSM 44701T), isolated from a smear-ripened cheese.</title>
        <authorList>
            <consortium name="US DOE Joint Genome Institute (JGI-PGF)"/>
            <person name="Walter F."/>
            <person name="Albersmeier A."/>
            <person name="Kalinowski J."/>
            <person name="Ruckert C."/>
        </authorList>
    </citation>
    <scope>NUCLEOTIDE SEQUENCE</scope>
    <source>
        <strain evidence="2">KCTC 32255</strain>
    </source>
</reference>
<keyword evidence="1" id="KW-0812">Transmembrane</keyword>
<feature type="transmembrane region" description="Helical" evidence="1">
    <location>
        <begin position="293"/>
        <end position="315"/>
    </location>
</feature>
<keyword evidence="3" id="KW-1185">Reference proteome</keyword>
<evidence type="ECO:0000313" key="2">
    <source>
        <dbReference type="EMBL" id="GGZ07079.1"/>
    </source>
</evidence>
<evidence type="ECO:0000313" key="3">
    <source>
        <dbReference type="Proteomes" id="UP000648075"/>
    </source>
</evidence>
<reference evidence="2" key="2">
    <citation type="submission" date="2020-09" db="EMBL/GenBank/DDBJ databases">
        <authorList>
            <person name="Sun Q."/>
            <person name="Kim S."/>
        </authorList>
    </citation>
    <scope>NUCLEOTIDE SEQUENCE</scope>
    <source>
        <strain evidence="2">KCTC 32255</strain>
    </source>
</reference>
<feature type="transmembrane region" description="Helical" evidence="1">
    <location>
        <begin position="104"/>
        <end position="124"/>
    </location>
</feature>
<dbReference type="RefSeq" id="WP_189621290.1">
    <property type="nucleotide sequence ID" value="NZ_BMZA01000008.1"/>
</dbReference>
<dbReference type="Proteomes" id="UP000648075">
    <property type="component" value="Unassembled WGS sequence"/>
</dbReference>
<comment type="caution">
    <text evidence="2">The sequence shown here is derived from an EMBL/GenBank/DDBJ whole genome shotgun (WGS) entry which is preliminary data.</text>
</comment>